<organism evidence="1 2">
    <name type="scientific">Sorghum bicolor</name>
    <name type="common">Sorghum</name>
    <name type="synonym">Sorghum vulgare</name>
    <dbReference type="NCBI Taxonomy" id="4558"/>
    <lineage>
        <taxon>Eukaryota</taxon>
        <taxon>Viridiplantae</taxon>
        <taxon>Streptophyta</taxon>
        <taxon>Embryophyta</taxon>
        <taxon>Tracheophyta</taxon>
        <taxon>Spermatophyta</taxon>
        <taxon>Magnoliopsida</taxon>
        <taxon>Liliopsida</taxon>
        <taxon>Poales</taxon>
        <taxon>Poaceae</taxon>
        <taxon>PACMAD clade</taxon>
        <taxon>Panicoideae</taxon>
        <taxon>Andropogonodae</taxon>
        <taxon>Andropogoneae</taxon>
        <taxon>Sorghinae</taxon>
        <taxon>Sorghum</taxon>
    </lineage>
</organism>
<keyword evidence="2" id="KW-1185">Reference proteome</keyword>
<dbReference type="Gramene" id="KXG32217">
    <property type="protein sequence ID" value="KXG32217"/>
    <property type="gene ID" value="SORBI_3003G121900"/>
</dbReference>
<dbReference type="AlphaFoldDB" id="A0A1B6Q2R1"/>
<sequence>MGNCDAIHLGSSIGQRERQVKLHVQAGFPRVILVGMGASAVHHRLVRMPDPLLYVPVWYSLNTIQKKMHVGRGRESAEPGLRAIEQQMLLTTLLTCGKPTASSSKAHLCHALCCYI</sequence>
<dbReference type="Proteomes" id="UP000000768">
    <property type="component" value="Chromosome 3"/>
</dbReference>
<evidence type="ECO:0000313" key="1">
    <source>
        <dbReference type="EMBL" id="KXG32217.1"/>
    </source>
</evidence>
<dbReference type="EMBL" id="CM000762">
    <property type="protein sequence ID" value="KXG32217.1"/>
    <property type="molecule type" value="Genomic_DNA"/>
</dbReference>
<protein>
    <submittedName>
        <fullName evidence="1">Uncharacterized protein</fullName>
    </submittedName>
</protein>
<proteinExistence type="predicted"/>
<reference evidence="2" key="2">
    <citation type="journal article" date="2018" name="Plant J.">
        <title>The Sorghum bicolor reference genome: improved assembly, gene annotations, a transcriptome atlas, and signatures of genome organization.</title>
        <authorList>
            <person name="McCormick R.F."/>
            <person name="Truong S.K."/>
            <person name="Sreedasyam A."/>
            <person name="Jenkins J."/>
            <person name="Shu S."/>
            <person name="Sims D."/>
            <person name="Kennedy M."/>
            <person name="Amirebrahimi M."/>
            <person name="Weers B.D."/>
            <person name="McKinley B."/>
            <person name="Mattison A."/>
            <person name="Morishige D.T."/>
            <person name="Grimwood J."/>
            <person name="Schmutz J."/>
            <person name="Mullet J.E."/>
        </authorList>
    </citation>
    <scope>NUCLEOTIDE SEQUENCE [LARGE SCALE GENOMIC DNA]</scope>
    <source>
        <strain evidence="2">cv. BTx623</strain>
    </source>
</reference>
<evidence type="ECO:0000313" key="2">
    <source>
        <dbReference type="Proteomes" id="UP000000768"/>
    </source>
</evidence>
<accession>A0A1B6Q2R1</accession>
<reference evidence="1 2" key="1">
    <citation type="journal article" date="2009" name="Nature">
        <title>The Sorghum bicolor genome and the diversification of grasses.</title>
        <authorList>
            <person name="Paterson A.H."/>
            <person name="Bowers J.E."/>
            <person name="Bruggmann R."/>
            <person name="Dubchak I."/>
            <person name="Grimwood J."/>
            <person name="Gundlach H."/>
            <person name="Haberer G."/>
            <person name="Hellsten U."/>
            <person name="Mitros T."/>
            <person name="Poliakov A."/>
            <person name="Schmutz J."/>
            <person name="Spannagl M."/>
            <person name="Tang H."/>
            <person name="Wang X."/>
            <person name="Wicker T."/>
            <person name="Bharti A.K."/>
            <person name="Chapman J."/>
            <person name="Feltus F.A."/>
            <person name="Gowik U."/>
            <person name="Grigoriev I.V."/>
            <person name="Lyons E."/>
            <person name="Maher C.A."/>
            <person name="Martis M."/>
            <person name="Narechania A."/>
            <person name="Otillar R.P."/>
            <person name="Penning B.W."/>
            <person name="Salamov A.A."/>
            <person name="Wang Y."/>
            <person name="Zhang L."/>
            <person name="Carpita N.C."/>
            <person name="Freeling M."/>
            <person name="Gingle A.R."/>
            <person name="Hash C.T."/>
            <person name="Keller B."/>
            <person name="Klein P."/>
            <person name="Kresovich S."/>
            <person name="McCann M.C."/>
            <person name="Ming R."/>
            <person name="Peterson D.G."/>
            <person name="Mehboob-ur-Rahman"/>
            <person name="Ware D."/>
            <person name="Westhoff P."/>
            <person name="Mayer K.F."/>
            <person name="Messing J."/>
            <person name="Rokhsar D.S."/>
        </authorList>
    </citation>
    <scope>NUCLEOTIDE SEQUENCE [LARGE SCALE GENOMIC DNA]</scope>
    <source>
        <strain evidence="2">cv. BTx623</strain>
    </source>
</reference>
<gene>
    <name evidence="1" type="ORF">SORBI_3003G121900</name>
</gene>
<name>A0A1B6Q2R1_SORBI</name>
<dbReference type="InParanoid" id="A0A1B6Q2R1"/>